<evidence type="ECO:0000313" key="19">
    <source>
        <dbReference type="Proteomes" id="UP000295777"/>
    </source>
</evidence>
<dbReference type="InterPro" id="IPR036921">
    <property type="entry name" value="PurM-like_N_sf"/>
</dbReference>
<keyword evidence="9 15" id="KW-0658">Purine biosynthesis</keyword>
<dbReference type="NCBIfam" id="TIGR00878">
    <property type="entry name" value="purM"/>
    <property type="match status" value="1"/>
</dbReference>
<dbReference type="Gene3D" id="3.30.1330.10">
    <property type="entry name" value="PurM-like, N-terminal domain"/>
    <property type="match status" value="1"/>
</dbReference>
<evidence type="ECO:0000256" key="9">
    <source>
        <dbReference type="ARBA" id="ARBA00022755"/>
    </source>
</evidence>
<dbReference type="RefSeq" id="WP_132526868.1">
    <property type="nucleotide sequence ID" value="NZ_SMFV01000004.1"/>
</dbReference>
<sequence length="344" mass="37063">MEERKLTYKDAGVDIEAGERLVERIKPFAAKTFDGNVLAGIGGFGAGYLIPKGYKEPVLVSGTDGVGTKLKVAQMAGVHDTVGIDLVAMCVNDILTVGARPLFFLDYFATGKLSVDVAADVIKGIAKGCEIAGCALIGGETAEMPDFYPEGEYDLAGFVVGIVEREKYITGEKIQPGDVVLGLASSGIHSNGYSLVRKLFFEVLGLKVDDYVEELGGKVYEVLLTPTRIYVKSVLKLLEEVEVKGIAHITGGGIPGNLVRILPKNVDAVIDKSSWEILPIFNFIHSKGNVPEDEMFRTFNMGIGLCLVVSPEDVERAETILSESGEKVYRIGRITEGKGRVVIE</sequence>
<reference evidence="18 19" key="1">
    <citation type="submission" date="2019-03" db="EMBL/GenBank/DDBJ databases">
        <title>Genomic Encyclopedia of Archaeal and Bacterial Type Strains, Phase II (KMG-II): from individual species to whole genera.</title>
        <authorList>
            <person name="Goeker M."/>
        </authorList>
    </citation>
    <scope>NUCLEOTIDE SEQUENCE [LARGE SCALE GENOMIC DNA]</scope>
    <source>
        <strain evidence="18 19">DSM 24425</strain>
    </source>
</reference>
<dbReference type="Pfam" id="PF00586">
    <property type="entry name" value="AIRS"/>
    <property type="match status" value="1"/>
</dbReference>
<evidence type="ECO:0000256" key="15">
    <source>
        <dbReference type="HAMAP-Rule" id="MF_00741"/>
    </source>
</evidence>
<dbReference type="CDD" id="cd02196">
    <property type="entry name" value="PurM"/>
    <property type="match status" value="1"/>
</dbReference>
<dbReference type="FunFam" id="3.30.1330.10:FF:000001">
    <property type="entry name" value="Phosphoribosylformylglycinamidine cyclo-ligase"/>
    <property type="match status" value="1"/>
</dbReference>
<dbReference type="Gene3D" id="3.90.650.10">
    <property type="entry name" value="PurM-like C-terminal domain"/>
    <property type="match status" value="1"/>
</dbReference>
<comment type="similarity">
    <text evidence="3 15">Belongs to the AIR synthase family.</text>
</comment>
<evidence type="ECO:0000256" key="1">
    <source>
        <dbReference type="ARBA" id="ARBA00004496"/>
    </source>
</evidence>
<evidence type="ECO:0000256" key="10">
    <source>
        <dbReference type="ARBA" id="ARBA00022840"/>
    </source>
</evidence>
<dbReference type="UniPathway" id="UPA00074">
    <property type="reaction ID" value="UER00129"/>
</dbReference>
<accession>A0A4R1G8I9</accession>
<dbReference type="OrthoDB" id="9802507at2"/>
<protein>
    <recommendedName>
        <fullName evidence="5 15">Phosphoribosylformylglycinamidine cyclo-ligase</fullName>
        <ecNumber evidence="4 15">6.3.3.1</ecNumber>
    </recommendedName>
    <alternativeName>
        <fullName evidence="12 15">AIR synthase</fullName>
    </alternativeName>
    <alternativeName>
        <fullName evidence="13 15">AIRS</fullName>
    </alternativeName>
    <alternativeName>
        <fullName evidence="11 15">Phosphoribosyl-aminoimidazole synthetase</fullName>
    </alternativeName>
</protein>
<evidence type="ECO:0000256" key="13">
    <source>
        <dbReference type="ARBA" id="ARBA00033093"/>
    </source>
</evidence>
<comment type="caution">
    <text evidence="18">The sequence shown here is derived from an EMBL/GenBank/DDBJ whole genome shotgun (WGS) entry which is preliminary data.</text>
</comment>
<dbReference type="InterPro" id="IPR016188">
    <property type="entry name" value="PurM-like_N"/>
</dbReference>
<dbReference type="EC" id="6.3.3.1" evidence="4 15"/>
<dbReference type="GO" id="GO:0005829">
    <property type="term" value="C:cytosol"/>
    <property type="evidence" value="ECO:0007669"/>
    <property type="project" value="TreeGrafter"/>
</dbReference>
<dbReference type="SUPFAM" id="SSF55326">
    <property type="entry name" value="PurM N-terminal domain-like"/>
    <property type="match status" value="1"/>
</dbReference>
<feature type="domain" description="PurM-like N-terminal" evidence="16">
    <location>
        <begin position="58"/>
        <end position="163"/>
    </location>
</feature>
<dbReference type="InterPro" id="IPR004733">
    <property type="entry name" value="PurM_cligase"/>
</dbReference>
<dbReference type="EMBL" id="SMFV01000004">
    <property type="protein sequence ID" value="TCK03918.1"/>
    <property type="molecule type" value="Genomic_DNA"/>
</dbReference>
<keyword evidence="19" id="KW-1185">Reference proteome</keyword>
<gene>
    <name evidence="15" type="primary">purM</name>
    <name evidence="18" type="ORF">CLV27_1232</name>
</gene>
<dbReference type="HAMAP" id="MF_00741">
    <property type="entry name" value="AIRS"/>
    <property type="match status" value="1"/>
</dbReference>
<dbReference type="GO" id="GO:0006189">
    <property type="term" value="P:'de novo' IMP biosynthetic process"/>
    <property type="evidence" value="ECO:0007669"/>
    <property type="project" value="UniProtKB-UniRule"/>
</dbReference>
<dbReference type="GO" id="GO:0046084">
    <property type="term" value="P:adenine biosynthetic process"/>
    <property type="evidence" value="ECO:0007669"/>
    <property type="project" value="TreeGrafter"/>
</dbReference>
<evidence type="ECO:0000256" key="4">
    <source>
        <dbReference type="ARBA" id="ARBA00013047"/>
    </source>
</evidence>
<evidence type="ECO:0000256" key="7">
    <source>
        <dbReference type="ARBA" id="ARBA00022598"/>
    </source>
</evidence>
<dbReference type="SUPFAM" id="SSF56042">
    <property type="entry name" value="PurM C-terminal domain-like"/>
    <property type="match status" value="1"/>
</dbReference>
<dbReference type="GO" id="GO:0005524">
    <property type="term" value="F:ATP binding"/>
    <property type="evidence" value="ECO:0007669"/>
    <property type="project" value="UniProtKB-KW"/>
</dbReference>
<keyword evidence="7 15" id="KW-0436">Ligase</keyword>
<dbReference type="AlphaFoldDB" id="A0A4R1G8I9"/>
<evidence type="ECO:0000256" key="6">
    <source>
        <dbReference type="ARBA" id="ARBA00022490"/>
    </source>
</evidence>
<feature type="domain" description="PurM-like C-terminal" evidence="17">
    <location>
        <begin position="175"/>
        <end position="341"/>
    </location>
</feature>
<comment type="catalytic activity">
    <reaction evidence="14 15">
        <text>2-formamido-N(1)-(5-O-phospho-beta-D-ribosyl)acetamidine + ATP = 5-amino-1-(5-phospho-beta-D-ribosyl)imidazole + ADP + phosphate + H(+)</text>
        <dbReference type="Rhea" id="RHEA:23032"/>
        <dbReference type="ChEBI" id="CHEBI:15378"/>
        <dbReference type="ChEBI" id="CHEBI:30616"/>
        <dbReference type="ChEBI" id="CHEBI:43474"/>
        <dbReference type="ChEBI" id="CHEBI:137981"/>
        <dbReference type="ChEBI" id="CHEBI:147287"/>
        <dbReference type="ChEBI" id="CHEBI:456216"/>
        <dbReference type="EC" id="6.3.3.1"/>
    </reaction>
</comment>
<evidence type="ECO:0000256" key="8">
    <source>
        <dbReference type="ARBA" id="ARBA00022741"/>
    </source>
</evidence>
<name>A0A4R1G8I9_9BACT</name>
<evidence type="ECO:0000256" key="12">
    <source>
        <dbReference type="ARBA" id="ARBA00032931"/>
    </source>
</evidence>
<evidence type="ECO:0000256" key="2">
    <source>
        <dbReference type="ARBA" id="ARBA00004686"/>
    </source>
</evidence>
<organism evidence="18 19">
    <name type="scientific">Phorcysia thermohydrogeniphila</name>
    <dbReference type="NCBI Taxonomy" id="936138"/>
    <lineage>
        <taxon>Bacteria</taxon>
        <taxon>Pseudomonadati</taxon>
        <taxon>Aquificota</taxon>
        <taxon>Aquificia</taxon>
        <taxon>Desulfurobacteriales</taxon>
        <taxon>Desulfurobacteriaceae</taxon>
        <taxon>Phorcysia</taxon>
    </lineage>
</organism>
<dbReference type="GO" id="GO:0004641">
    <property type="term" value="F:phosphoribosylformylglycinamidine cyclo-ligase activity"/>
    <property type="evidence" value="ECO:0007669"/>
    <property type="project" value="UniProtKB-UniRule"/>
</dbReference>
<dbReference type="GO" id="GO:0004637">
    <property type="term" value="F:phosphoribosylamine-glycine ligase activity"/>
    <property type="evidence" value="ECO:0007669"/>
    <property type="project" value="TreeGrafter"/>
</dbReference>
<dbReference type="PANTHER" id="PTHR10520:SF12">
    <property type="entry name" value="TRIFUNCTIONAL PURINE BIOSYNTHETIC PROTEIN ADENOSINE-3"/>
    <property type="match status" value="1"/>
</dbReference>
<evidence type="ECO:0000256" key="14">
    <source>
        <dbReference type="ARBA" id="ARBA00049057"/>
    </source>
</evidence>
<evidence type="ECO:0000256" key="3">
    <source>
        <dbReference type="ARBA" id="ARBA00010280"/>
    </source>
</evidence>
<proteinExistence type="inferred from homology"/>
<keyword evidence="8 15" id="KW-0547">Nucleotide-binding</keyword>
<evidence type="ECO:0000259" key="16">
    <source>
        <dbReference type="Pfam" id="PF00586"/>
    </source>
</evidence>
<dbReference type="Proteomes" id="UP000295777">
    <property type="component" value="Unassembled WGS sequence"/>
</dbReference>
<dbReference type="InterPro" id="IPR036676">
    <property type="entry name" value="PurM-like_C_sf"/>
</dbReference>
<evidence type="ECO:0000256" key="5">
    <source>
        <dbReference type="ARBA" id="ARBA00020367"/>
    </source>
</evidence>
<comment type="pathway">
    <text evidence="2 15">Purine metabolism; IMP biosynthesis via de novo pathway; 5-amino-1-(5-phospho-D-ribosyl)imidazole from N(2)-formyl-N(1)-(5-phospho-D-ribosyl)glycinamide: step 2/2.</text>
</comment>
<dbReference type="PANTHER" id="PTHR10520">
    <property type="entry name" value="TRIFUNCTIONAL PURINE BIOSYNTHETIC PROTEIN ADENOSINE-3-RELATED"/>
    <property type="match status" value="1"/>
</dbReference>
<evidence type="ECO:0000313" key="18">
    <source>
        <dbReference type="EMBL" id="TCK03918.1"/>
    </source>
</evidence>
<evidence type="ECO:0000256" key="11">
    <source>
        <dbReference type="ARBA" id="ARBA00031908"/>
    </source>
</evidence>
<comment type="subcellular location">
    <subcellularLocation>
        <location evidence="1 15">Cytoplasm</location>
    </subcellularLocation>
</comment>
<keyword evidence="6 15" id="KW-0963">Cytoplasm</keyword>
<dbReference type="Pfam" id="PF02769">
    <property type="entry name" value="AIRS_C"/>
    <property type="match status" value="1"/>
</dbReference>
<dbReference type="FunFam" id="3.90.650.10:FF:000011">
    <property type="entry name" value="Phosphoribosylformylglycinamidine cyclo-ligase"/>
    <property type="match status" value="1"/>
</dbReference>
<dbReference type="InterPro" id="IPR010918">
    <property type="entry name" value="PurM-like_C_dom"/>
</dbReference>
<keyword evidence="10 15" id="KW-0067">ATP-binding</keyword>
<evidence type="ECO:0000259" key="17">
    <source>
        <dbReference type="Pfam" id="PF02769"/>
    </source>
</evidence>